<feature type="region of interest" description="Disordered" evidence="10">
    <location>
        <begin position="814"/>
        <end position="863"/>
    </location>
</feature>
<keyword evidence="13" id="KW-1185">Reference proteome</keyword>
<dbReference type="GeneID" id="27714147"/>
<comment type="similarity">
    <text evidence="1 9">Belongs to the RAP1 family.</text>
</comment>
<dbReference type="InterPro" id="IPR000679">
    <property type="entry name" value="Znf_GATA"/>
</dbReference>
<feature type="compositionally biased region" description="Basic and acidic residues" evidence="10">
    <location>
        <begin position="681"/>
        <end position="694"/>
    </location>
</feature>
<feature type="region of interest" description="Disordered" evidence="10">
    <location>
        <begin position="490"/>
        <end position="728"/>
    </location>
</feature>
<dbReference type="RefSeq" id="XP_016629817.1">
    <property type="nucleotide sequence ID" value="XM_016778898.1"/>
</dbReference>
<feature type="compositionally biased region" description="Low complexity" evidence="10">
    <location>
        <begin position="526"/>
        <end position="545"/>
    </location>
</feature>
<comment type="subunit">
    <text evidence="9">Homodimer.</text>
</comment>
<gene>
    <name evidence="12" type="ORF">Z520_08401</name>
</gene>
<name>A0A0D2JYN3_9EURO</name>
<evidence type="ECO:0000259" key="11">
    <source>
        <dbReference type="PROSITE" id="PS50114"/>
    </source>
</evidence>
<keyword evidence="8" id="KW-0863">Zinc-finger</keyword>
<evidence type="ECO:0000256" key="2">
    <source>
        <dbReference type="ARBA" id="ARBA00022454"/>
    </source>
</evidence>
<evidence type="ECO:0000256" key="1">
    <source>
        <dbReference type="ARBA" id="ARBA00010467"/>
    </source>
</evidence>
<dbReference type="Proteomes" id="UP000053411">
    <property type="component" value="Unassembled WGS sequence"/>
</dbReference>
<feature type="compositionally biased region" description="Acidic residues" evidence="10">
    <location>
        <begin position="839"/>
        <end position="852"/>
    </location>
</feature>
<keyword evidence="8" id="KW-0479">Metal-binding</keyword>
<evidence type="ECO:0000256" key="3">
    <source>
        <dbReference type="ARBA" id="ARBA00022895"/>
    </source>
</evidence>
<dbReference type="CDD" id="cd11655">
    <property type="entry name" value="rap1_myb-like"/>
    <property type="match status" value="1"/>
</dbReference>
<organism evidence="12 13">
    <name type="scientific">Fonsecaea multimorphosa CBS 102226</name>
    <dbReference type="NCBI Taxonomy" id="1442371"/>
    <lineage>
        <taxon>Eukaryota</taxon>
        <taxon>Fungi</taxon>
        <taxon>Dikarya</taxon>
        <taxon>Ascomycota</taxon>
        <taxon>Pezizomycotina</taxon>
        <taxon>Eurotiomycetes</taxon>
        <taxon>Chaetothyriomycetidae</taxon>
        <taxon>Chaetothyriales</taxon>
        <taxon>Herpotrichiellaceae</taxon>
        <taxon>Fonsecaea</taxon>
    </lineage>
</organism>
<dbReference type="GO" id="GO:0070187">
    <property type="term" value="C:shelterin complex"/>
    <property type="evidence" value="ECO:0007669"/>
    <property type="project" value="TreeGrafter"/>
</dbReference>
<comment type="function">
    <text evidence="9">Involved in the regulation of telomere length, clustering and has a specific role in telomere position effect (TPE).</text>
</comment>
<dbReference type="Pfam" id="PF11626">
    <property type="entry name" value="Rap1_C"/>
    <property type="match status" value="1"/>
</dbReference>
<feature type="region of interest" description="Disordered" evidence="10">
    <location>
        <begin position="104"/>
        <end position="124"/>
    </location>
</feature>
<dbReference type="STRING" id="1442371.A0A0D2JYN3"/>
<dbReference type="Gene3D" id="1.10.10.2170">
    <property type="match status" value="1"/>
</dbReference>
<keyword evidence="2 9" id="KW-0158">Chromosome</keyword>
<keyword evidence="5" id="KW-0010">Activator</keyword>
<feature type="region of interest" description="Disordered" evidence="10">
    <location>
        <begin position="1"/>
        <end position="22"/>
    </location>
</feature>
<dbReference type="GO" id="GO:0042162">
    <property type="term" value="F:telomeric DNA binding"/>
    <property type="evidence" value="ECO:0007669"/>
    <property type="project" value="TreeGrafter"/>
</dbReference>
<reference evidence="12 13" key="1">
    <citation type="submission" date="2015-01" db="EMBL/GenBank/DDBJ databases">
        <title>The Genome Sequence of Fonsecaea multimorphosa CBS 102226.</title>
        <authorList>
            <consortium name="The Broad Institute Genomics Platform"/>
            <person name="Cuomo C."/>
            <person name="de Hoog S."/>
            <person name="Gorbushina A."/>
            <person name="Stielow B."/>
            <person name="Teixiera M."/>
            <person name="Abouelleil A."/>
            <person name="Chapman S.B."/>
            <person name="Priest M."/>
            <person name="Young S.K."/>
            <person name="Wortman J."/>
            <person name="Nusbaum C."/>
            <person name="Birren B."/>
        </authorList>
    </citation>
    <scope>NUCLEOTIDE SEQUENCE [LARGE SCALE GENOMIC DNA]</scope>
    <source>
        <strain evidence="12 13">CBS 102226</strain>
    </source>
</reference>
<feature type="compositionally biased region" description="Polar residues" evidence="10">
    <location>
        <begin position="615"/>
        <end position="631"/>
    </location>
</feature>
<comment type="subcellular location">
    <subcellularLocation>
        <location evidence="9">Nucleus</location>
    </subcellularLocation>
    <subcellularLocation>
        <location evidence="9">Chromosome</location>
        <location evidence="9">Telomere</location>
    </subcellularLocation>
</comment>
<evidence type="ECO:0000256" key="6">
    <source>
        <dbReference type="ARBA" id="ARBA00023163"/>
    </source>
</evidence>
<dbReference type="OrthoDB" id="435460at2759"/>
<keyword evidence="8" id="KW-0862">Zinc</keyword>
<keyword evidence="6" id="KW-0804">Transcription</keyword>
<dbReference type="InterPro" id="IPR039595">
    <property type="entry name" value="TE2IP/Rap1"/>
</dbReference>
<sequence>MSGHIVYDGVPRTHNDDDDNQPRATLFAGQRLWFSHVIPQRRQMIQNARMNGAVIVDRDTDADVRLVDHLRKNNAPGTYSYRYVELSLRNGQLENLADHAVGAPSRVSRPVGSAVTGPKAGRTPFTPEDDKFLWDWIKPFIDRGGAWKGNEIYKQMEEANPRHTFQSWRDRWIKHTQFQKRQVSATAAAREPSVDEPAAPPSHSSQKKRRRELHDDGEEERVRPEVETSRSTTVAAGRVVDKLPEVAAADHEASHTASTVPERSYQVDGVHENGKKAQSSKSLLPARPKSFTKEEYDELYELVATLAGDEFDDFDTPWEVFAEERGTHSAAEWKQFFMSRVIPDYCKKNSLTLSEAAPYLYGKADEQAVNTCEPLNPLEHDQATPATSETEEEYRCTNCFTVEAVKWRHDIEGKLICYECAKFVRRHGYHRPSTWSIGESAANTDGNGQSRTSSRRLPSSDAQNDSIPQAILPQDSSLADGRKQNLLLATEDNASPPAPPSIQPESSSTSRPPVPNESRKRLAGRGTQSQSTQELSQSGTQSQTLHYSLQGESSSQTIPSQDLAAEIGETQSTESDSQVQQSSLAERDSSIKATAALALSPKWKGKQPQRGPGDTSVQQRPSSGTTNTVHGSSRLHSRTDSKRDDELLHSTTPYDPSKRVRTDRNYSPLFVPQHDDNDEEHEQKEDLELARETDSSSSVPSIHHQASDQFETAQESVQEYETGPEEQPLTYKRAFKKLSKILQDVNAEFDMALNDLGIPDRPDVGRVGVSVMPHDEISNEDVPMLKGISQFVHTQNSPKVQTDVESHSFLEPPATLFRSSRGSGDLSKPSENAKGKEKEDEEQRIEQEETEESSSPKPDGHETDEWIALQRSLHPHVPNLEPMLFKAIESTSFNFGLASEVVDIMLASRRRVLEKQRRQSRMSGGVGVGTSSAVLAEEADLDMESLLPQAMRGVWTETDDSLLLSPDANDVNKVLGKHGRDACDARFVFLREFVEE</sequence>
<feature type="compositionally biased region" description="Polar residues" evidence="10">
    <location>
        <begin position="569"/>
        <end position="584"/>
    </location>
</feature>
<keyword evidence="7 9" id="KW-0539">Nucleus</keyword>
<dbReference type="Gene3D" id="3.30.50.10">
    <property type="entry name" value="Erythroid Transcription Factor GATA-1, subunit A"/>
    <property type="match status" value="1"/>
</dbReference>
<dbReference type="EMBL" id="KN848080">
    <property type="protein sequence ID" value="KIX95694.1"/>
    <property type="molecule type" value="Genomic_DNA"/>
</dbReference>
<keyword evidence="3 9" id="KW-0779">Telomere</keyword>
<dbReference type="Pfam" id="PF08914">
    <property type="entry name" value="Myb_Rap1"/>
    <property type="match status" value="1"/>
</dbReference>
<feature type="compositionally biased region" description="Basic and acidic residues" evidence="10">
    <location>
        <begin position="637"/>
        <end position="648"/>
    </location>
</feature>
<dbReference type="InterPro" id="IPR038104">
    <property type="entry name" value="Rap1_C_sf"/>
</dbReference>
<protein>
    <recommendedName>
        <fullName evidence="9">DNA-binding protein RAP1</fullName>
    </recommendedName>
</protein>
<evidence type="ECO:0000256" key="5">
    <source>
        <dbReference type="ARBA" id="ARBA00023159"/>
    </source>
</evidence>
<evidence type="ECO:0000256" key="8">
    <source>
        <dbReference type="PROSITE-ProRule" id="PRU00094"/>
    </source>
</evidence>
<feature type="domain" description="GATA-type" evidence="11">
    <location>
        <begin position="390"/>
        <end position="432"/>
    </location>
</feature>
<dbReference type="InterPro" id="IPR015010">
    <property type="entry name" value="TERF2IP_Myb"/>
</dbReference>
<dbReference type="InterPro" id="IPR013088">
    <property type="entry name" value="Znf_NHR/GATA"/>
</dbReference>
<dbReference type="PROSITE" id="PS50114">
    <property type="entry name" value="GATA_ZN_FINGER_2"/>
    <property type="match status" value="1"/>
</dbReference>
<evidence type="ECO:0000313" key="12">
    <source>
        <dbReference type="EMBL" id="KIX95694.1"/>
    </source>
</evidence>
<feature type="compositionally biased region" description="Polar residues" evidence="10">
    <location>
        <begin position="433"/>
        <end position="467"/>
    </location>
</feature>
<evidence type="ECO:0000256" key="9">
    <source>
        <dbReference type="RuleBase" id="RU367107"/>
    </source>
</evidence>
<dbReference type="SUPFAM" id="SSF57716">
    <property type="entry name" value="Glucocorticoid receptor-like (DNA-binding domain)"/>
    <property type="match status" value="1"/>
</dbReference>
<dbReference type="AlphaFoldDB" id="A0A0D2JYN3"/>
<accession>A0A0D2JYN3</accession>
<keyword evidence="4" id="KW-0805">Transcription regulation</keyword>
<feature type="region of interest" description="Disordered" evidence="10">
    <location>
        <begin position="433"/>
        <end position="478"/>
    </location>
</feature>
<feature type="compositionally biased region" description="Polar residues" evidence="10">
    <location>
        <begin position="546"/>
        <end position="560"/>
    </location>
</feature>
<dbReference type="VEuPathDB" id="FungiDB:Z520_08401"/>
<dbReference type="Gene3D" id="1.10.10.60">
    <property type="entry name" value="Homeodomain-like"/>
    <property type="match status" value="1"/>
</dbReference>
<dbReference type="GO" id="GO:0010833">
    <property type="term" value="P:telomere maintenance via telomere lengthening"/>
    <property type="evidence" value="ECO:0007669"/>
    <property type="project" value="UniProtKB-UniRule"/>
</dbReference>
<evidence type="ECO:0000256" key="10">
    <source>
        <dbReference type="SAM" id="MobiDB-lite"/>
    </source>
</evidence>
<dbReference type="InterPro" id="IPR009057">
    <property type="entry name" value="Homeodomain-like_sf"/>
</dbReference>
<proteinExistence type="inferred from homology"/>
<dbReference type="GO" id="GO:0008270">
    <property type="term" value="F:zinc ion binding"/>
    <property type="evidence" value="ECO:0007669"/>
    <property type="project" value="UniProtKB-KW"/>
</dbReference>
<dbReference type="InterPro" id="IPR021661">
    <property type="entry name" value="Rap1_C"/>
</dbReference>
<dbReference type="SUPFAM" id="SSF46689">
    <property type="entry name" value="Homeodomain-like"/>
    <property type="match status" value="1"/>
</dbReference>
<dbReference type="GO" id="GO:0006355">
    <property type="term" value="P:regulation of DNA-templated transcription"/>
    <property type="evidence" value="ECO:0007669"/>
    <property type="project" value="InterPro"/>
</dbReference>
<dbReference type="GO" id="GO:0031848">
    <property type="term" value="P:protection from non-homologous end joining at telomere"/>
    <property type="evidence" value="ECO:0007669"/>
    <property type="project" value="TreeGrafter"/>
</dbReference>
<evidence type="ECO:0000256" key="7">
    <source>
        <dbReference type="ARBA" id="ARBA00023242"/>
    </source>
</evidence>
<feature type="compositionally biased region" description="Polar residues" evidence="10">
    <location>
        <begin position="707"/>
        <end position="719"/>
    </location>
</feature>
<evidence type="ECO:0000256" key="4">
    <source>
        <dbReference type="ARBA" id="ARBA00023015"/>
    </source>
</evidence>
<dbReference type="SMART" id="SM00401">
    <property type="entry name" value="ZnF_GATA"/>
    <property type="match status" value="1"/>
</dbReference>
<dbReference type="PANTHER" id="PTHR16466:SF6">
    <property type="entry name" value="TELOMERIC REPEAT-BINDING FACTOR 2-INTERACTING PROTEIN 1"/>
    <property type="match status" value="1"/>
</dbReference>
<feature type="region of interest" description="Disordered" evidence="10">
    <location>
        <begin position="179"/>
        <end position="241"/>
    </location>
</feature>
<evidence type="ECO:0000313" key="13">
    <source>
        <dbReference type="Proteomes" id="UP000053411"/>
    </source>
</evidence>
<dbReference type="PANTHER" id="PTHR16466">
    <property type="entry name" value="TELOMERE REPEAT-BINDING FACTOR 2-INTERACTING PROTEIN 1"/>
    <property type="match status" value="1"/>
</dbReference>